<dbReference type="OrthoDB" id="10306240at2759"/>
<protein>
    <submittedName>
        <fullName evidence="1">Uncharacterized protein</fullName>
    </submittedName>
</protein>
<organism evidence="1 2">
    <name type="scientific">Clonostachys rhizophaga</name>
    <dbReference type="NCBI Taxonomy" id="160324"/>
    <lineage>
        <taxon>Eukaryota</taxon>
        <taxon>Fungi</taxon>
        <taxon>Dikarya</taxon>
        <taxon>Ascomycota</taxon>
        <taxon>Pezizomycotina</taxon>
        <taxon>Sordariomycetes</taxon>
        <taxon>Hypocreomycetidae</taxon>
        <taxon>Hypocreales</taxon>
        <taxon>Bionectriaceae</taxon>
        <taxon>Clonostachys</taxon>
    </lineage>
</organism>
<evidence type="ECO:0000313" key="2">
    <source>
        <dbReference type="Proteomes" id="UP000696573"/>
    </source>
</evidence>
<gene>
    <name evidence="1" type="ORF">CRHIZ90672A_00018985</name>
</gene>
<name>A0A9N9VM78_9HYPO</name>
<comment type="caution">
    <text evidence="1">The sequence shown here is derived from an EMBL/GenBank/DDBJ whole genome shotgun (WGS) entry which is preliminary data.</text>
</comment>
<feature type="non-terminal residue" evidence="1">
    <location>
        <position position="184"/>
    </location>
</feature>
<dbReference type="Proteomes" id="UP000696573">
    <property type="component" value="Unassembled WGS sequence"/>
</dbReference>
<dbReference type="EMBL" id="CABFNQ020000720">
    <property type="protein sequence ID" value="CAH0026375.1"/>
    <property type="molecule type" value="Genomic_DNA"/>
</dbReference>
<accession>A0A9N9VM78</accession>
<keyword evidence="2" id="KW-1185">Reference proteome</keyword>
<evidence type="ECO:0000313" key="1">
    <source>
        <dbReference type="EMBL" id="CAH0026375.1"/>
    </source>
</evidence>
<sequence>MERSTREHPMNSFQRILLEELSNNRHAHDSSVLAAIDGRIHNLELGTSAMQTLLRELGNLFWPDYYCYHKEEIGTRLMKLFLSRWSGLYLLMEELFADAQSHNSLIQKVPQDLSFQYYQTVLPEVGEHIETTTTMLRQIRDAAQGLDDSEVLRGSFNRLTAELSLQTLYAFKGDMEMALQTLER</sequence>
<dbReference type="AlphaFoldDB" id="A0A9N9VM78"/>
<proteinExistence type="predicted"/>
<reference evidence="1" key="1">
    <citation type="submission" date="2021-10" db="EMBL/GenBank/DDBJ databases">
        <authorList>
            <person name="Piombo E."/>
        </authorList>
    </citation>
    <scope>NUCLEOTIDE SEQUENCE</scope>
</reference>